<dbReference type="eggNOG" id="COG1345">
    <property type="taxonomic scope" value="Bacteria"/>
</dbReference>
<dbReference type="NCBIfam" id="TIGR04183">
    <property type="entry name" value="Por_Secre_tail"/>
    <property type="match status" value="1"/>
</dbReference>
<dbReference type="RefSeq" id="WP_013597563.1">
    <property type="nucleotide sequence ID" value="NC_015144.1"/>
</dbReference>
<dbReference type="Gene3D" id="2.60.40.10">
    <property type="entry name" value="Immunoglobulins"/>
    <property type="match status" value="1"/>
</dbReference>
<dbReference type="HOGENOM" id="CLU_304583_0_0_10"/>
<sequence length="925" mass="100700">MKHFYFMNWMIVLMGLISSTALGQNVAYEAHFNNQQGAGGTYRTDLVIELENRNWFASAAYYGNDEFRLGHNKQSNIPSKFNLSGQGSSIEMQWDIENVSDFKIETGKTYGTVSNWYIYESVDEGNSWYSVATGSNIGQIQYSTATPKTARYALVITGSKNPRLVLSNVTILNQIGTPTNEPPVITTEQTTIEGVFGGSLSFAVTANNNPTSWTATNLPQGITFDNGVFSGTFEKAGTFITTVTATNKYGSDQKDFTFKIADEPVLTDCFEEKFDGLEGNNTGTTGSNSTWKGNENFPTVSSAYQAGDAVKLGASKRAGSITSKVLNNIQGDVSVTFDVKGWTNVEGDILVTLGSQTQTAIYTAKMADNFETVTLHFSDVEANSTITFATSEKRAFLDNISVCNAGGAEPANQTTWDGTAWSNGLPTAQKNVVVSGALEIAQDIEAKSFTIETEGSVTVKTGYNLSVQGVIENKANAAAFVVENNANILQSQDVTNIGEITILRNSTPMVRNDMTLWSAPVTGQGVRAFSPETLFNRFWTFDEANHTYKNIFNTEDAADVNFATGNGYAIRVKNTLASGTEAVHEGKFIGKLNNGTYTVNVSKTGQGFNLIGNPYASSIDGIGFLLNNIDIVNSVHFWTHAHAVGSAEFANNYLTYNRAGGTDLDDLENIASGQGFFVEATHAGSIVFNNEMRTKDAAIFHKNNIERNRIWLSLSSDNKIINNTLLAYMTGATHGIDKQLDAKSITSDMTSLYQVIDNEAYSIQSRSLPFDREDKVALGFNALTAGTYTISIAKTDGLFAEGQAIFLVDNQTETVHNLATPYTFQATEGVNNDRFVVVYENRTMGTNNFFNQAQIAVYNQNNQVVVEAKNNLSSVEVMDVQGRVVYAKNNINEAKHIISTSAKGVMIVKATTKDGQTLTQKVIIK</sequence>
<reference evidence="4" key="2">
    <citation type="journal article" date="2011" name="Stand. Genomic Sci.">
        <title>Complete genome sequence of Weeksella virosa type strain (9751T).</title>
        <authorList>
            <person name="Lang E."/>
            <person name="Teshima H."/>
            <person name="Lucas S."/>
            <person name="Lapidus A."/>
            <person name="Hammon N."/>
            <person name="Deshpande S."/>
            <person name="Nolan M."/>
            <person name="Cheng J."/>
            <person name="Pitluck S."/>
            <person name="Liolios K."/>
            <person name="Pagani I."/>
            <person name="Mikhailova N."/>
            <person name="Ivanova N."/>
            <person name="Mavromatis K."/>
            <person name="Pati A."/>
            <person name="Tapia R."/>
            <person name="Han C."/>
            <person name="Goodwin L."/>
            <person name="Chen A."/>
            <person name="Palaniappan K."/>
            <person name="Land M."/>
            <person name="Hauser L."/>
            <person name="Chang Y."/>
            <person name="Jeffries C."/>
            <person name="Brambilla E."/>
            <person name="Kopitz M."/>
            <person name="Rohde M."/>
            <person name="Goker M."/>
            <person name="Tindall B."/>
            <person name="Detter J."/>
            <person name="Woyke T."/>
            <person name="Bristow J."/>
            <person name="Eisen J."/>
            <person name="Markowitz V."/>
            <person name="Hugenholtz P."/>
            <person name="Klenk H."/>
            <person name="Kyrpides N."/>
        </authorList>
    </citation>
    <scope>NUCLEOTIDE SEQUENCE [LARGE SCALE GENOMIC DNA]</scope>
    <source>
        <strain evidence="4">ATCC 43766 / DSM 16922 / JCM 21250 / NBRC 16016 / NCTC 11634 / CL345/78</strain>
    </source>
</reference>
<dbReference type="eggNOG" id="COG4625">
    <property type="taxonomic scope" value="Bacteria"/>
</dbReference>
<dbReference type="InterPro" id="IPR035986">
    <property type="entry name" value="PKD_dom_sf"/>
</dbReference>
<dbReference type="InterPro" id="IPR013783">
    <property type="entry name" value="Ig-like_fold"/>
</dbReference>
<gene>
    <name evidence="3" type="ordered locus">Weevi_0452</name>
</gene>
<proteinExistence type="predicted"/>
<evidence type="ECO:0000256" key="1">
    <source>
        <dbReference type="ARBA" id="ARBA00022729"/>
    </source>
</evidence>
<organism evidence="3 4">
    <name type="scientific">Weeksella virosa (strain ATCC 43766 / DSM 16922 / JCM 21250 / CCUG 30538 / CDC 9751 / IAM 14551 / NBRC 16016 / NCTC 11634 / CL345/78)</name>
    <dbReference type="NCBI Taxonomy" id="865938"/>
    <lineage>
        <taxon>Bacteria</taxon>
        <taxon>Pseudomonadati</taxon>
        <taxon>Bacteroidota</taxon>
        <taxon>Flavobacteriia</taxon>
        <taxon>Flavobacteriales</taxon>
        <taxon>Weeksellaceae</taxon>
        <taxon>Weeksella</taxon>
    </lineage>
</organism>
<keyword evidence="4" id="KW-1185">Reference proteome</keyword>
<dbReference type="EMBL" id="CP002455">
    <property type="protein sequence ID" value="ADX67171.1"/>
    <property type="molecule type" value="Genomic_DNA"/>
</dbReference>
<feature type="signal peptide" evidence="2">
    <location>
        <begin position="1"/>
        <end position="23"/>
    </location>
</feature>
<dbReference type="STRING" id="865938.Weevi_0452"/>
<feature type="chain" id="PRO_5003256319" evidence="2">
    <location>
        <begin position="24"/>
        <end position="925"/>
    </location>
</feature>
<accession>F0NYW9</accession>
<dbReference type="InterPro" id="IPR026444">
    <property type="entry name" value="Secre_tail"/>
</dbReference>
<keyword evidence="1 2" id="KW-0732">Signal</keyword>
<evidence type="ECO:0000313" key="4">
    <source>
        <dbReference type="Proteomes" id="UP000008641"/>
    </source>
</evidence>
<evidence type="ECO:0000256" key="2">
    <source>
        <dbReference type="SAM" id="SignalP"/>
    </source>
</evidence>
<dbReference type="SUPFAM" id="SSF49299">
    <property type="entry name" value="PKD domain"/>
    <property type="match status" value="1"/>
</dbReference>
<dbReference type="Proteomes" id="UP000008641">
    <property type="component" value="Chromosome"/>
</dbReference>
<evidence type="ECO:0000313" key="3">
    <source>
        <dbReference type="EMBL" id="ADX67171.1"/>
    </source>
</evidence>
<name>F0NYW9_WEEVC</name>
<dbReference type="KEGG" id="wvi:Weevi_0452"/>
<protein>
    <submittedName>
        <fullName evidence="3">Ig family protein</fullName>
    </submittedName>
</protein>
<dbReference type="OrthoDB" id="1652165at2"/>
<dbReference type="AlphaFoldDB" id="F0NYW9"/>
<reference evidence="3 4" key="1">
    <citation type="journal article" date="2011" name="Stand. Genomic Sci.">
        <title>Complete genome sequence of Weeksella virosa type strain (9751).</title>
        <authorList>
            <person name="Lang E."/>
            <person name="Teshima H."/>
            <person name="Lucas S."/>
            <person name="Lapidus A."/>
            <person name="Hammon N."/>
            <person name="Deshpande S."/>
            <person name="Nolan M."/>
            <person name="Cheng J.F."/>
            <person name="Pitluck S."/>
            <person name="Liolios K."/>
            <person name="Pagani I."/>
            <person name="Mikhailova N."/>
            <person name="Ivanova N."/>
            <person name="Mavromatis K."/>
            <person name="Pati A."/>
            <person name="Tapia R."/>
            <person name="Han C."/>
            <person name="Goodwin L."/>
            <person name="Chen A."/>
            <person name="Palaniappan K."/>
            <person name="Land M."/>
            <person name="Hauser L."/>
            <person name="Chang Y.J."/>
            <person name="Jeffries C.D."/>
            <person name="Brambilla E.M."/>
            <person name="Kopitz M."/>
            <person name="Rohde M."/>
            <person name="Goker M."/>
            <person name="Tindall B.J."/>
            <person name="Detter J.C."/>
            <person name="Woyke T."/>
            <person name="Bristow J."/>
            <person name="Eisen J.A."/>
            <person name="Markowitz V."/>
            <person name="Hugenholtz P."/>
            <person name="Klenk H.P."/>
            <person name="Kyrpides N.C."/>
        </authorList>
    </citation>
    <scope>NUCLEOTIDE SEQUENCE [LARGE SCALE GENOMIC DNA]</scope>
    <source>
        <strain evidence="4">ATCC 43766 / DSM 16922 / JCM 21250 / NBRC 16016 / NCTC 11634 / CL345/78</strain>
    </source>
</reference>